<proteinExistence type="predicted"/>
<feature type="domain" description="Glutamine amidotransferase type-2" evidence="2">
    <location>
        <begin position="17"/>
        <end position="364"/>
    </location>
</feature>
<dbReference type="Pfam" id="PF00310">
    <property type="entry name" value="GATase_2"/>
    <property type="match status" value="1"/>
</dbReference>
<sequence>MKAPERYYDFQKDISGCGVFGVINKKRELIPGDVPIRAMACMHDRGNGLGGGFAAYGIYPDLADKYAFHLMCDTQSALDSAEQVIKHYFTVHEYHPIPTRKVVTIKNAPIVTRYFLSIKKDRPEEARELGEQDYVVGAVMHINHKVPGAFVFSSGKNMGAFKGVGFPEDIADFFRLEEYNAYIWTGHNRFPTNTPGWWGGAHPFTLLDWSIVHNGEISSYGINRRYLCEHNYLCTLMTDTEVVAYELDLLIRKHGLSKEMACKVFAPPFWDEIARMPKQEKEAYTALRMVYGQALLNGPFAILVADSTGLFGLNDRIKLRPLVVAEKGDAVFMSSEESSIREVQSDLDRVWMPKAGEPVIVHLEA</sequence>
<protein>
    <submittedName>
        <fullName evidence="3">Glutamate synthase (NADPH) GltB1 subunit</fullName>
    </submittedName>
</protein>
<dbReference type="OrthoDB" id="9770094at2"/>
<dbReference type="InterPro" id="IPR029055">
    <property type="entry name" value="Ntn_hydrolases_N"/>
</dbReference>
<evidence type="ECO:0000313" key="4">
    <source>
        <dbReference type="Proteomes" id="UP000198324"/>
    </source>
</evidence>
<gene>
    <name evidence="3" type="ORF">SAMN04488503_0039</name>
</gene>
<name>A0A239CZ24_9BACT</name>
<evidence type="ECO:0000313" key="3">
    <source>
        <dbReference type="EMBL" id="SNS25475.1"/>
    </source>
</evidence>
<reference evidence="3 4" key="1">
    <citation type="submission" date="2017-06" db="EMBL/GenBank/DDBJ databases">
        <authorList>
            <person name="Kim H.J."/>
            <person name="Triplett B.A."/>
        </authorList>
    </citation>
    <scope>NUCLEOTIDE SEQUENCE [LARGE SCALE GENOMIC DNA]</scope>
    <source>
        <strain evidence="3 4">DSM 13116</strain>
    </source>
</reference>
<evidence type="ECO:0000256" key="1">
    <source>
        <dbReference type="PIRSR" id="PIRSR018774-1"/>
    </source>
</evidence>
<dbReference type="Gene3D" id="3.60.20.10">
    <property type="entry name" value="Glutamine Phosphoribosylpyrophosphate, subunit 1, domain 1"/>
    <property type="match status" value="1"/>
</dbReference>
<organism evidence="3 4">
    <name type="scientific">Humidesulfovibrio mexicanus</name>
    <dbReference type="NCBI Taxonomy" id="147047"/>
    <lineage>
        <taxon>Bacteria</taxon>
        <taxon>Pseudomonadati</taxon>
        <taxon>Thermodesulfobacteriota</taxon>
        <taxon>Desulfovibrionia</taxon>
        <taxon>Desulfovibrionales</taxon>
        <taxon>Desulfovibrionaceae</taxon>
        <taxon>Humidesulfovibrio</taxon>
    </lineage>
</organism>
<dbReference type="InterPro" id="IPR012375">
    <property type="entry name" value="Glu_synth_lsu_1"/>
</dbReference>
<accession>A0A239CZ24</accession>
<dbReference type="SUPFAM" id="SSF56235">
    <property type="entry name" value="N-terminal nucleophile aminohydrolases (Ntn hydrolases)"/>
    <property type="match status" value="1"/>
</dbReference>
<dbReference type="PIRSF" id="PIRSF018774">
    <property type="entry name" value="GOGAT_lg_dom1"/>
    <property type="match status" value="1"/>
</dbReference>
<dbReference type="CDD" id="cd01907">
    <property type="entry name" value="GlxB"/>
    <property type="match status" value="1"/>
</dbReference>
<dbReference type="InterPro" id="IPR017932">
    <property type="entry name" value="GATase_2_dom"/>
</dbReference>
<keyword evidence="4" id="KW-1185">Reference proteome</keyword>
<feature type="active site" description="For GATase activity" evidence="1">
    <location>
        <position position="17"/>
    </location>
</feature>
<dbReference type="EMBL" id="FZOC01000010">
    <property type="protein sequence ID" value="SNS25475.1"/>
    <property type="molecule type" value="Genomic_DNA"/>
</dbReference>
<dbReference type="PROSITE" id="PS51278">
    <property type="entry name" value="GATASE_TYPE_2"/>
    <property type="match status" value="1"/>
</dbReference>
<dbReference type="Proteomes" id="UP000198324">
    <property type="component" value="Unassembled WGS sequence"/>
</dbReference>
<evidence type="ECO:0000259" key="2">
    <source>
        <dbReference type="PROSITE" id="PS51278"/>
    </source>
</evidence>
<dbReference type="AlphaFoldDB" id="A0A239CZ24"/>
<dbReference type="RefSeq" id="WP_089275541.1">
    <property type="nucleotide sequence ID" value="NZ_FZOC01000010.1"/>
</dbReference>